<name>A0A382SFJ3_9ZZZZ</name>
<dbReference type="GO" id="GO:0005524">
    <property type="term" value="F:ATP binding"/>
    <property type="evidence" value="ECO:0007669"/>
    <property type="project" value="UniProtKB-KW"/>
</dbReference>
<keyword evidence="1" id="KW-0547">Nucleotide-binding</keyword>
<evidence type="ECO:0000256" key="1">
    <source>
        <dbReference type="ARBA" id="ARBA00022741"/>
    </source>
</evidence>
<proteinExistence type="predicted"/>
<feature type="domain" description="Primosomal protein N' 3' DNA-binding" evidence="4">
    <location>
        <begin position="4"/>
        <end position="99"/>
    </location>
</feature>
<dbReference type="GO" id="GO:0006302">
    <property type="term" value="P:double-strand break repair"/>
    <property type="evidence" value="ECO:0007669"/>
    <property type="project" value="TreeGrafter"/>
</dbReference>
<dbReference type="Gene3D" id="3.40.1440.60">
    <property type="entry name" value="PriA, 3(prime) DNA-binding domain"/>
    <property type="match status" value="1"/>
</dbReference>
<dbReference type="PANTHER" id="PTHR30580">
    <property type="entry name" value="PRIMOSOMAL PROTEIN N"/>
    <property type="match status" value="1"/>
</dbReference>
<dbReference type="GO" id="GO:0003677">
    <property type="term" value="F:DNA binding"/>
    <property type="evidence" value="ECO:0007669"/>
    <property type="project" value="UniProtKB-KW"/>
</dbReference>
<dbReference type="Pfam" id="PF17764">
    <property type="entry name" value="PriA_3primeBD"/>
    <property type="match status" value="1"/>
</dbReference>
<sequence>MIVEVAINVPIRKCFDYCWPEDLELVPEAGLQVLVPFGRQKKGGVVVGVNKKSKLSELKFIESLVEEKPLFTEEILKLTRWTSEYYFCAWGEVLNAAIPGGLSLSLSTSFSPQIFPLPGIENLSKKPSQLARTQQHWTEQEWLKCQPDEKDQKIMNQWLNNKNVLKKQVLAGKKTKPKMERWVRLLNAENSNKPIPSRKTKRKQILEILNNNSEIGWSEIL</sequence>
<dbReference type="InterPro" id="IPR042115">
    <property type="entry name" value="PriA_3primeBD_sf"/>
</dbReference>
<dbReference type="GO" id="GO:0043138">
    <property type="term" value="F:3'-5' DNA helicase activity"/>
    <property type="evidence" value="ECO:0007669"/>
    <property type="project" value="TreeGrafter"/>
</dbReference>
<evidence type="ECO:0000313" key="5">
    <source>
        <dbReference type="EMBL" id="SVD08674.1"/>
    </source>
</evidence>
<gene>
    <name evidence="5" type="ORF">METZ01_LOCUS361528</name>
</gene>
<dbReference type="EMBL" id="UINC01128735">
    <property type="protein sequence ID" value="SVD08674.1"/>
    <property type="molecule type" value="Genomic_DNA"/>
</dbReference>
<organism evidence="5">
    <name type="scientific">marine metagenome</name>
    <dbReference type="NCBI Taxonomy" id="408172"/>
    <lineage>
        <taxon>unclassified sequences</taxon>
        <taxon>metagenomes</taxon>
        <taxon>ecological metagenomes</taxon>
    </lineage>
</organism>
<dbReference type="PANTHER" id="PTHR30580:SF0">
    <property type="entry name" value="PRIMOSOMAL PROTEIN N"/>
    <property type="match status" value="1"/>
</dbReference>
<feature type="non-terminal residue" evidence="5">
    <location>
        <position position="221"/>
    </location>
</feature>
<evidence type="ECO:0000256" key="3">
    <source>
        <dbReference type="ARBA" id="ARBA00023125"/>
    </source>
</evidence>
<dbReference type="AlphaFoldDB" id="A0A382SFJ3"/>
<keyword evidence="2" id="KW-0067">ATP-binding</keyword>
<evidence type="ECO:0000256" key="2">
    <source>
        <dbReference type="ARBA" id="ARBA00022840"/>
    </source>
</evidence>
<accession>A0A382SFJ3</accession>
<protein>
    <recommendedName>
        <fullName evidence="4">Primosomal protein N' 3' DNA-binding domain-containing protein</fullName>
    </recommendedName>
</protein>
<dbReference type="FunFam" id="3.40.1440.60:FF:000001">
    <property type="entry name" value="Primosomal protein N"/>
    <property type="match status" value="1"/>
</dbReference>
<dbReference type="InterPro" id="IPR041222">
    <property type="entry name" value="PriA_3primeBD"/>
</dbReference>
<dbReference type="GO" id="GO:0006270">
    <property type="term" value="P:DNA replication initiation"/>
    <property type="evidence" value="ECO:0007669"/>
    <property type="project" value="TreeGrafter"/>
</dbReference>
<keyword evidence="3" id="KW-0238">DNA-binding</keyword>
<reference evidence="5" key="1">
    <citation type="submission" date="2018-05" db="EMBL/GenBank/DDBJ databases">
        <authorList>
            <person name="Lanie J.A."/>
            <person name="Ng W.-L."/>
            <person name="Kazmierczak K.M."/>
            <person name="Andrzejewski T.M."/>
            <person name="Davidsen T.M."/>
            <person name="Wayne K.J."/>
            <person name="Tettelin H."/>
            <person name="Glass J.I."/>
            <person name="Rusch D."/>
            <person name="Podicherti R."/>
            <person name="Tsui H.-C.T."/>
            <person name="Winkler M.E."/>
        </authorList>
    </citation>
    <scope>NUCLEOTIDE SEQUENCE</scope>
</reference>
<evidence type="ECO:0000259" key="4">
    <source>
        <dbReference type="Pfam" id="PF17764"/>
    </source>
</evidence>
<dbReference type="GO" id="GO:0006310">
    <property type="term" value="P:DNA recombination"/>
    <property type="evidence" value="ECO:0007669"/>
    <property type="project" value="TreeGrafter"/>
</dbReference>